<feature type="compositionally biased region" description="Polar residues" evidence="1">
    <location>
        <begin position="180"/>
        <end position="191"/>
    </location>
</feature>
<evidence type="ECO:0000313" key="2">
    <source>
        <dbReference type="EMBL" id="KAK5627085.1"/>
    </source>
</evidence>
<evidence type="ECO:0000256" key="1">
    <source>
        <dbReference type="SAM" id="MobiDB-lite"/>
    </source>
</evidence>
<protein>
    <submittedName>
        <fullName evidence="2">Uncharacterized protein</fullName>
    </submittedName>
</protein>
<keyword evidence="3" id="KW-1185">Reference proteome</keyword>
<dbReference type="AlphaFoldDB" id="A0AAN7U7N7"/>
<feature type="compositionally biased region" description="Basic and acidic residues" evidence="1">
    <location>
        <begin position="79"/>
        <end position="92"/>
    </location>
</feature>
<feature type="compositionally biased region" description="Basic residues" evidence="1">
    <location>
        <begin position="202"/>
        <end position="216"/>
    </location>
</feature>
<sequence>MAAPPPVRTAKQPSDARLSVRREDINDSASNAASSDGEGSHNPQVESALRARLNAQLSGILNLNFTAGSKAQRQQAGQAKDEDQQEASKEEEAFAFRLFRDEAPTHTVVLTHDEDPAVQGAGGFVVPSRPRSHYVASAPSHEKETEYRSVAVSAEYLLADAKKRRWGLEKPWRVVHIKSDSSSTVPSNSMSKSDEPVAQLKEKKRTRPGKKHRLLLRVREKEKREREEAAKKSAHDKEQHLQEKKKRLNRERKLKRRQKEREKKAALQVGDGNSGGTDDGEGSVQRRSIVRMIPIRLA</sequence>
<organism evidence="2 3">
    <name type="scientific">Xylaria bambusicola</name>
    <dbReference type="NCBI Taxonomy" id="326684"/>
    <lineage>
        <taxon>Eukaryota</taxon>
        <taxon>Fungi</taxon>
        <taxon>Dikarya</taxon>
        <taxon>Ascomycota</taxon>
        <taxon>Pezizomycotina</taxon>
        <taxon>Sordariomycetes</taxon>
        <taxon>Xylariomycetidae</taxon>
        <taxon>Xylariales</taxon>
        <taxon>Xylariaceae</taxon>
        <taxon>Xylaria</taxon>
    </lineage>
</organism>
<name>A0AAN7U7N7_9PEZI</name>
<feature type="region of interest" description="Disordered" evidence="1">
    <location>
        <begin position="69"/>
        <end position="92"/>
    </location>
</feature>
<evidence type="ECO:0000313" key="3">
    <source>
        <dbReference type="Proteomes" id="UP001305414"/>
    </source>
</evidence>
<accession>A0AAN7U7N7</accession>
<dbReference type="Pfam" id="PF09428">
    <property type="entry name" value="DUF2011"/>
    <property type="match status" value="1"/>
</dbReference>
<reference evidence="2 3" key="1">
    <citation type="submission" date="2023-10" db="EMBL/GenBank/DDBJ databases">
        <title>Draft genome sequence of Xylaria bambusicola isolate GMP-LS, the root and basal stem rot pathogen of sugarcane in Indonesia.</title>
        <authorList>
            <person name="Selvaraj P."/>
            <person name="Muralishankar V."/>
            <person name="Muruganantham S."/>
            <person name="Sp S."/>
            <person name="Haryani S."/>
            <person name="Lau K.J.X."/>
            <person name="Naqvi N.I."/>
        </authorList>
    </citation>
    <scope>NUCLEOTIDE SEQUENCE [LARGE SCALE GENOMIC DNA]</scope>
    <source>
        <strain evidence="2">GMP-LS</strain>
    </source>
</reference>
<feature type="compositionally biased region" description="Basic residues" evidence="1">
    <location>
        <begin position="243"/>
        <end position="258"/>
    </location>
</feature>
<dbReference type="InterPro" id="IPR018555">
    <property type="entry name" value="C630.06c-like"/>
</dbReference>
<feature type="region of interest" description="Disordered" evidence="1">
    <location>
        <begin position="177"/>
        <end position="298"/>
    </location>
</feature>
<dbReference type="Proteomes" id="UP001305414">
    <property type="component" value="Unassembled WGS sequence"/>
</dbReference>
<comment type="caution">
    <text evidence="2">The sequence shown here is derived from an EMBL/GenBank/DDBJ whole genome shotgun (WGS) entry which is preliminary data.</text>
</comment>
<gene>
    <name evidence="2" type="ORF">RRF57_002800</name>
</gene>
<dbReference type="EMBL" id="JAWHQM010000005">
    <property type="protein sequence ID" value="KAK5627085.1"/>
    <property type="molecule type" value="Genomic_DNA"/>
</dbReference>
<feature type="compositionally biased region" description="Basic and acidic residues" evidence="1">
    <location>
        <begin position="217"/>
        <end position="242"/>
    </location>
</feature>
<feature type="region of interest" description="Disordered" evidence="1">
    <location>
        <begin position="110"/>
        <end position="130"/>
    </location>
</feature>
<proteinExistence type="predicted"/>
<feature type="region of interest" description="Disordered" evidence="1">
    <location>
        <begin position="1"/>
        <end position="49"/>
    </location>
</feature>
<feature type="compositionally biased region" description="Low complexity" evidence="1">
    <location>
        <begin position="27"/>
        <end position="36"/>
    </location>
</feature>